<name>A0A4R6TEU9_9FLAO</name>
<dbReference type="AlphaFoldDB" id="A0A4R6TEU9"/>
<reference evidence="1 2" key="1">
    <citation type="submission" date="2019-03" db="EMBL/GenBank/DDBJ databases">
        <title>Genomic Encyclopedia of Type Strains, Phase III (KMG-III): the genomes of soil and plant-associated and newly described type strains.</title>
        <authorList>
            <person name="Whitman W."/>
        </authorList>
    </citation>
    <scope>NUCLEOTIDE SEQUENCE [LARGE SCALE GENOMIC DNA]</scope>
    <source>
        <strain evidence="1 2">CECT 8283</strain>
    </source>
</reference>
<accession>A0A4R6TEU9</accession>
<comment type="caution">
    <text evidence="1">The sequence shown here is derived from an EMBL/GenBank/DDBJ whole genome shotgun (WGS) entry which is preliminary data.</text>
</comment>
<protein>
    <submittedName>
        <fullName evidence="1">Uncharacterized protein</fullName>
    </submittedName>
</protein>
<dbReference type="EMBL" id="SNYH01000003">
    <property type="protein sequence ID" value="TDQ27923.1"/>
    <property type="molecule type" value="Genomic_DNA"/>
</dbReference>
<organism evidence="1 2">
    <name type="scientific">Tenacibaculum caenipelagi</name>
    <dbReference type="NCBI Taxonomy" id="1325435"/>
    <lineage>
        <taxon>Bacteria</taxon>
        <taxon>Pseudomonadati</taxon>
        <taxon>Bacteroidota</taxon>
        <taxon>Flavobacteriia</taxon>
        <taxon>Flavobacteriales</taxon>
        <taxon>Flavobacteriaceae</taxon>
        <taxon>Tenacibaculum</taxon>
    </lineage>
</organism>
<dbReference type="OrthoDB" id="7059753at2"/>
<dbReference type="RefSeq" id="WP_133535892.1">
    <property type="nucleotide sequence ID" value="NZ_SNYH01000003.1"/>
</dbReference>
<dbReference type="Proteomes" id="UP000295390">
    <property type="component" value="Unassembled WGS sequence"/>
</dbReference>
<evidence type="ECO:0000313" key="2">
    <source>
        <dbReference type="Proteomes" id="UP000295390"/>
    </source>
</evidence>
<proteinExistence type="predicted"/>
<sequence length="152" mass="18356">MDFKPIRNKLRNLTLDSVTNELLIILKEFEKGEKKHRFWHPLILLKWNLEFSDKKLKAKKANRTDILRLLKKIDELEMSHNTFRIKKGQSYTKTFTILAHQQFLYQEFTWWDNFARQLILFNDLKSRYSIKESFKNLTNLSVSTFLNISCII</sequence>
<evidence type="ECO:0000313" key="1">
    <source>
        <dbReference type="EMBL" id="TDQ27923.1"/>
    </source>
</evidence>
<keyword evidence="2" id="KW-1185">Reference proteome</keyword>
<gene>
    <name evidence="1" type="ORF">DFQ07_1780</name>
</gene>